<comment type="caution">
    <text evidence="2">The sequence shown here is derived from an EMBL/GenBank/DDBJ whole genome shotgun (WGS) entry which is preliminary data.</text>
</comment>
<dbReference type="InterPro" id="IPR016181">
    <property type="entry name" value="Acyl_CoA_acyltransferase"/>
</dbReference>
<proteinExistence type="predicted"/>
<sequence>MTAVLADLTIRTLTGPDEVDLFNRFPYVFNQEIADDLGSGRRRLPWLWLALDRAGEPLARLGWWARPEDDAPLLFDVFDYRDGQEEAALLLLRTAFAAVVPEGATPPKYTRMIPADWRDDPSARAVVEGRRALLEQTGAGFFVERLRLDWTPGTAVPPPPDRGLTFRPVADEAELVQLMTQVLEGTLDAHSREDLARMTPRQTAQLQFDDEMAHYTTPRDWWRVAVLPDGEPVGFVIAARNSYRPVIAYIGVVPRHRGKGFIDPILAEGTRILAATDPERIRAATDLGNVPMARAFERAGYRVFERELLLAWD</sequence>
<dbReference type="RefSeq" id="WP_380511554.1">
    <property type="nucleotide sequence ID" value="NZ_JBHEZX010000008.1"/>
</dbReference>
<dbReference type="PROSITE" id="PS51186">
    <property type="entry name" value="GNAT"/>
    <property type="match status" value="1"/>
</dbReference>
<dbReference type="InterPro" id="IPR000182">
    <property type="entry name" value="GNAT_dom"/>
</dbReference>
<evidence type="ECO:0000313" key="2">
    <source>
        <dbReference type="EMBL" id="MFC1411609.1"/>
    </source>
</evidence>
<dbReference type="EMBL" id="JBHEZX010000008">
    <property type="protein sequence ID" value="MFC1411609.1"/>
    <property type="molecule type" value="Genomic_DNA"/>
</dbReference>
<keyword evidence="3" id="KW-1185">Reference proteome</keyword>
<organism evidence="2 3">
    <name type="scientific">Streptacidiphilus alkalitolerans</name>
    <dbReference type="NCBI Taxonomy" id="3342712"/>
    <lineage>
        <taxon>Bacteria</taxon>
        <taxon>Bacillati</taxon>
        <taxon>Actinomycetota</taxon>
        <taxon>Actinomycetes</taxon>
        <taxon>Kitasatosporales</taxon>
        <taxon>Streptomycetaceae</taxon>
        <taxon>Streptacidiphilus</taxon>
    </lineage>
</organism>
<evidence type="ECO:0000259" key="1">
    <source>
        <dbReference type="PROSITE" id="PS51186"/>
    </source>
</evidence>
<gene>
    <name evidence="2" type="ORF">ACEZDG_20305</name>
</gene>
<feature type="domain" description="N-acetyltransferase" evidence="1">
    <location>
        <begin position="164"/>
        <end position="313"/>
    </location>
</feature>
<dbReference type="Gene3D" id="3.40.630.30">
    <property type="match status" value="1"/>
</dbReference>
<dbReference type="CDD" id="cd04301">
    <property type="entry name" value="NAT_SF"/>
    <property type="match status" value="1"/>
</dbReference>
<accession>A0ABV6VD10</accession>
<dbReference type="Pfam" id="PF00583">
    <property type="entry name" value="Acetyltransf_1"/>
    <property type="match status" value="1"/>
</dbReference>
<dbReference type="Proteomes" id="UP001592582">
    <property type="component" value="Unassembled WGS sequence"/>
</dbReference>
<reference evidence="2 3" key="1">
    <citation type="submission" date="2024-09" db="EMBL/GenBank/DDBJ databases">
        <authorList>
            <person name="Lee S.D."/>
        </authorList>
    </citation>
    <scope>NUCLEOTIDE SEQUENCE [LARGE SCALE GENOMIC DNA]</scope>
    <source>
        <strain evidence="2 3">N1-1</strain>
    </source>
</reference>
<dbReference type="SUPFAM" id="SSF55729">
    <property type="entry name" value="Acyl-CoA N-acyltransferases (Nat)"/>
    <property type="match status" value="1"/>
</dbReference>
<name>A0ABV6VD10_9ACTN</name>
<protein>
    <submittedName>
        <fullName evidence="2">N-acetyltransferase family protein</fullName>
    </submittedName>
</protein>
<evidence type="ECO:0000313" key="3">
    <source>
        <dbReference type="Proteomes" id="UP001592582"/>
    </source>
</evidence>